<gene>
    <name evidence="2" type="ORF">M440DRAFT_155314</name>
</gene>
<dbReference type="EMBL" id="KZ679140">
    <property type="protein sequence ID" value="PTB72923.1"/>
    <property type="molecule type" value="Genomic_DNA"/>
</dbReference>
<organism evidence="2 3">
    <name type="scientific">Trichoderma longibrachiatum ATCC 18648</name>
    <dbReference type="NCBI Taxonomy" id="983965"/>
    <lineage>
        <taxon>Eukaryota</taxon>
        <taxon>Fungi</taxon>
        <taxon>Dikarya</taxon>
        <taxon>Ascomycota</taxon>
        <taxon>Pezizomycotina</taxon>
        <taxon>Sordariomycetes</taxon>
        <taxon>Hypocreomycetidae</taxon>
        <taxon>Hypocreales</taxon>
        <taxon>Hypocreaceae</taxon>
        <taxon>Trichoderma</taxon>
    </lineage>
</organism>
<protein>
    <submittedName>
        <fullName evidence="2">Uncharacterized protein</fullName>
    </submittedName>
</protein>
<evidence type="ECO:0000256" key="1">
    <source>
        <dbReference type="SAM" id="MobiDB-lite"/>
    </source>
</evidence>
<name>A0A2T4BUD1_TRILO</name>
<evidence type="ECO:0000313" key="2">
    <source>
        <dbReference type="EMBL" id="PTB72923.1"/>
    </source>
</evidence>
<feature type="region of interest" description="Disordered" evidence="1">
    <location>
        <begin position="190"/>
        <end position="221"/>
    </location>
</feature>
<sequence length="221" mass="24958">MYEVARGKPPLFTTLNASQFIKVKECQQQRVSVKGSRGNWFDMADKWHGCSPYMHIYQKGQMTKHINFLATLPISPSSHLCEQFLLVVILQPTCTMYMQIAFLKLGVTIRVLDENIRIKNINYAFSLSYLPIAVHVTRSSCLIDNFNAKCTVICILFSPTYTSDMHAIAALSAPPSCTWTRQVSPHHISQTNQSVQPSLSPCSHRLPKPLPLDDSYQATRP</sequence>
<dbReference type="Proteomes" id="UP000240760">
    <property type="component" value="Unassembled WGS sequence"/>
</dbReference>
<proteinExistence type="predicted"/>
<reference evidence="2 3" key="1">
    <citation type="submission" date="2016-07" db="EMBL/GenBank/DDBJ databases">
        <title>Multiple horizontal gene transfer events from other fungi enriched the ability of initially mycotrophic Trichoderma (Ascomycota) to feed on dead plant biomass.</title>
        <authorList>
            <consortium name="DOE Joint Genome Institute"/>
            <person name="Aerts A."/>
            <person name="Atanasova L."/>
            <person name="Chenthamara K."/>
            <person name="Zhang J."/>
            <person name="Grujic M."/>
            <person name="Henrissat B."/>
            <person name="Kuo A."/>
            <person name="Salamov A."/>
            <person name="Lipzen A."/>
            <person name="Labutti K."/>
            <person name="Barry K."/>
            <person name="Miao Y."/>
            <person name="Rahimi M.J."/>
            <person name="Shen Q."/>
            <person name="Grigoriev I.V."/>
            <person name="Kubicek C.P."/>
            <person name="Druzhinina I.S."/>
        </authorList>
    </citation>
    <scope>NUCLEOTIDE SEQUENCE [LARGE SCALE GENOMIC DNA]</scope>
    <source>
        <strain evidence="2 3">ATCC 18648</strain>
    </source>
</reference>
<accession>A0A2T4BUD1</accession>
<keyword evidence="3" id="KW-1185">Reference proteome</keyword>
<feature type="compositionally biased region" description="Polar residues" evidence="1">
    <location>
        <begin position="190"/>
        <end position="201"/>
    </location>
</feature>
<dbReference type="AlphaFoldDB" id="A0A2T4BUD1"/>
<evidence type="ECO:0000313" key="3">
    <source>
        <dbReference type="Proteomes" id="UP000240760"/>
    </source>
</evidence>